<dbReference type="KEGG" id="nai:NECAME_05831"/>
<dbReference type="OrthoDB" id="10067438at2759"/>
<evidence type="ECO:0000313" key="3">
    <source>
        <dbReference type="Proteomes" id="UP000053676"/>
    </source>
</evidence>
<name>W2TYW0_NECAM</name>
<organism evidence="2 3">
    <name type="scientific">Necator americanus</name>
    <name type="common">Human hookworm</name>
    <dbReference type="NCBI Taxonomy" id="51031"/>
    <lineage>
        <taxon>Eukaryota</taxon>
        <taxon>Metazoa</taxon>
        <taxon>Ecdysozoa</taxon>
        <taxon>Nematoda</taxon>
        <taxon>Chromadorea</taxon>
        <taxon>Rhabditida</taxon>
        <taxon>Rhabditina</taxon>
        <taxon>Rhabditomorpha</taxon>
        <taxon>Strongyloidea</taxon>
        <taxon>Ancylostomatidae</taxon>
        <taxon>Bunostominae</taxon>
        <taxon>Necator</taxon>
    </lineage>
</organism>
<reference evidence="3" key="1">
    <citation type="journal article" date="2014" name="Nat. Genet.">
        <title>Genome of the human hookworm Necator americanus.</title>
        <authorList>
            <person name="Tang Y.T."/>
            <person name="Gao X."/>
            <person name="Rosa B.A."/>
            <person name="Abubucker S."/>
            <person name="Hallsworth-Pepin K."/>
            <person name="Martin J."/>
            <person name="Tyagi R."/>
            <person name="Heizer E."/>
            <person name="Zhang X."/>
            <person name="Bhonagiri-Palsikar V."/>
            <person name="Minx P."/>
            <person name="Warren W.C."/>
            <person name="Wang Q."/>
            <person name="Zhan B."/>
            <person name="Hotez P.J."/>
            <person name="Sternberg P.W."/>
            <person name="Dougall A."/>
            <person name="Gaze S.T."/>
            <person name="Mulvenna J."/>
            <person name="Sotillo J."/>
            <person name="Ranganathan S."/>
            <person name="Rabelo E.M."/>
            <person name="Wilson R.K."/>
            <person name="Felgner P.L."/>
            <person name="Bethony J."/>
            <person name="Hawdon J.M."/>
            <person name="Gasser R.B."/>
            <person name="Loukas A."/>
            <person name="Mitreva M."/>
        </authorList>
    </citation>
    <scope>NUCLEOTIDE SEQUENCE [LARGE SCALE GENOMIC DNA]</scope>
</reference>
<proteinExistence type="predicted"/>
<keyword evidence="1" id="KW-0812">Transmembrane</keyword>
<keyword evidence="1" id="KW-0472">Membrane</keyword>
<sequence>MRVYVTRFSSKSTQLQAGCGHIVGAHVFICIICIYCVCLKLVLIGRAHPRTRSRSRSRPRCHRATKPPAIATAAAAARNFTLFSSLHVRLSLNHSLVPQATFRSSSSSSMGRKKIQITRIQDERNRQNFACSHIQGTFFVVIYDLCKHVS</sequence>
<evidence type="ECO:0000313" key="2">
    <source>
        <dbReference type="EMBL" id="ETN86839.1"/>
    </source>
</evidence>
<feature type="transmembrane region" description="Helical" evidence="1">
    <location>
        <begin position="20"/>
        <end position="44"/>
    </location>
</feature>
<keyword evidence="3" id="KW-1185">Reference proteome</keyword>
<dbReference type="EMBL" id="KI657485">
    <property type="protein sequence ID" value="ETN86839.1"/>
    <property type="molecule type" value="Genomic_DNA"/>
</dbReference>
<evidence type="ECO:0000256" key="1">
    <source>
        <dbReference type="SAM" id="Phobius"/>
    </source>
</evidence>
<protein>
    <submittedName>
        <fullName evidence="2">Uncharacterized protein</fullName>
    </submittedName>
</protein>
<dbReference type="AlphaFoldDB" id="W2TYW0"/>
<gene>
    <name evidence="2" type="ORF">NECAME_05831</name>
</gene>
<dbReference type="Proteomes" id="UP000053676">
    <property type="component" value="Unassembled WGS sequence"/>
</dbReference>
<accession>W2TYW0</accession>
<keyword evidence="1" id="KW-1133">Transmembrane helix</keyword>